<keyword evidence="4" id="KW-0472">Membrane</keyword>
<evidence type="ECO:0000259" key="5">
    <source>
        <dbReference type="PROSITE" id="PS50850"/>
    </source>
</evidence>
<evidence type="ECO:0000313" key="6">
    <source>
        <dbReference type="EMBL" id="MPM61251.1"/>
    </source>
</evidence>
<gene>
    <name evidence="6" type="primary">ynfM_7</name>
    <name evidence="6" type="ORF">SDC9_108109</name>
</gene>
<comment type="subcellular location">
    <subcellularLocation>
        <location evidence="1">Cell membrane</location>
        <topology evidence="1">Multi-pass membrane protein</topology>
    </subcellularLocation>
</comment>
<feature type="domain" description="Major facilitator superfamily (MFS) profile" evidence="5">
    <location>
        <begin position="10"/>
        <end position="393"/>
    </location>
</feature>
<accession>A0A645B9D4</accession>
<dbReference type="SUPFAM" id="SSF103473">
    <property type="entry name" value="MFS general substrate transporter"/>
    <property type="match status" value="1"/>
</dbReference>
<feature type="transmembrane region" description="Helical" evidence="4">
    <location>
        <begin position="217"/>
        <end position="238"/>
    </location>
</feature>
<dbReference type="PROSITE" id="PS50850">
    <property type="entry name" value="MFS"/>
    <property type="match status" value="1"/>
</dbReference>
<feature type="transmembrane region" description="Helical" evidence="4">
    <location>
        <begin position="80"/>
        <end position="97"/>
    </location>
</feature>
<keyword evidence="4" id="KW-1133">Transmembrane helix</keyword>
<feature type="transmembrane region" description="Helical" evidence="4">
    <location>
        <begin position="138"/>
        <end position="160"/>
    </location>
</feature>
<dbReference type="PANTHER" id="PTHR43271:SF1">
    <property type="entry name" value="INNER MEMBRANE TRANSPORT PROTEIN YNFM"/>
    <property type="match status" value="1"/>
</dbReference>
<keyword evidence="4" id="KW-0812">Transmembrane</keyword>
<feature type="transmembrane region" description="Helical" evidence="4">
    <location>
        <begin position="283"/>
        <end position="301"/>
    </location>
</feature>
<feature type="transmembrane region" description="Helical" evidence="4">
    <location>
        <begin position="365"/>
        <end position="384"/>
    </location>
</feature>
<dbReference type="InterPro" id="IPR020846">
    <property type="entry name" value="MFS_dom"/>
</dbReference>
<feature type="transmembrane region" description="Helical" evidence="4">
    <location>
        <begin position="103"/>
        <end position="126"/>
    </location>
</feature>
<evidence type="ECO:0000256" key="1">
    <source>
        <dbReference type="ARBA" id="ARBA00004651"/>
    </source>
</evidence>
<feature type="transmembrane region" description="Helical" evidence="4">
    <location>
        <begin position="341"/>
        <end position="359"/>
    </location>
</feature>
<keyword evidence="3" id="KW-1003">Cell membrane</keyword>
<feature type="transmembrane region" description="Helical" evidence="4">
    <location>
        <begin position="250"/>
        <end position="271"/>
    </location>
</feature>
<proteinExistence type="predicted"/>
<evidence type="ECO:0000256" key="2">
    <source>
        <dbReference type="ARBA" id="ARBA00022448"/>
    </source>
</evidence>
<name>A0A645B9D4_9ZZZZ</name>
<feature type="transmembrane region" description="Helical" evidence="4">
    <location>
        <begin position="166"/>
        <end position="188"/>
    </location>
</feature>
<evidence type="ECO:0000256" key="3">
    <source>
        <dbReference type="ARBA" id="ARBA00022475"/>
    </source>
</evidence>
<reference evidence="6" key="1">
    <citation type="submission" date="2019-08" db="EMBL/GenBank/DDBJ databases">
        <authorList>
            <person name="Kucharzyk K."/>
            <person name="Murdoch R.W."/>
            <person name="Higgins S."/>
            <person name="Loffler F."/>
        </authorList>
    </citation>
    <scope>NUCLEOTIDE SEQUENCE</scope>
</reference>
<comment type="caution">
    <text evidence="6">The sequence shown here is derived from an EMBL/GenBank/DDBJ whole genome shotgun (WGS) entry which is preliminary data.</text>
</comment>
<dbReference type="PANTHER" id="PTHR43271">
    <property type="entry name" value="BLL2771 PROTEIN"/>
    <property type="match status" value="1"/>
</dbReference>
<protein>
    <submittedName>
        <fullName evidence="6">Inner membrane transport protein YnfM</fullName>
    </submittedName>
</protein>
<organism evidence="6">
    <name type="scientific">bioreactor metagenome</name>
    <dbReference type="NCBI Taxonomy" id="1076179"/>
    <lineage>
        <taxon>unclassified sequences</taxon>
        <taxon>metagenomes</taxon>
        <taxon>ecological metagenomes</taxon>
    </lineage>
</organism>
<evidence type="ECO:0000256" key="4">
    <source>
        <dbReference type="SAM" id="Phobius"/>
    </source>
</evidence>
<dbReference type="GO" id="GO:0005886">
    <property type="term" value="C:plasma membrane"/>
    <property type="evidence" value="ECO:0007669"/>
    <property type="project" value="UniProtKB-SubCell"/>
</dbReference>
<sequence>MSYIEKGSKEFKKANAALFAGGFSTFAVLYSTQPLLPYLSKEFNISPATASLSLSVTTISLAISLLIVGSLSEALGRKSVMSFSMFSASILAMLTALTPSFYYLIVLRILQGFVLSGLSAIAMAYLGEEIEEKSLGIAMGMFISGNSLGGMFGRITIGIFTDLFNWRIALFSIGVLSFISSILFFALLPSSKHFTPRALDMKKLTKSMLSHLKNSNLLCLFVLGFLLLGSLVSLYNYIGFQLIAPPYSLSPTLVSFIFVLYLCGTFSSTWMGHLADNYGKQKILRIALFIMLVGIGITLTKNLALKILGIALLTFGFFGGHSIASSWVGHLSTHDKAQASSLYLFFYYIGSSVGGTSAGTFWTNYGWVGVVGIIVTFILVAFIVSSKLPRNIVIDSKAKDSCTQ</sequence>
<dbReference type="AlphaFoldDB" id="A0A645B9D4"/>
<feature type="transmembrane region" description="Helical" evidence="4">
    <location>
        <begin position="307"/>
        <end position="329"/>
    </location>
</feature>
<dbReference type="Pfam" id="PF07690">
    <property type="entry name" value="MFS_1"/>
    <property type="match status" value="1"/>
</dbReference>
<dbReference type="EMBL" id="VSSQ01018239">
    <property type="protein sequence ID" value="MPM61251.1"/>
    <property type="molecule type" value="Genomic_DNA"/>
</dbReference>
<dbReference type="InterPro" id="IPR011701">
    <property type="entry name" value="MFS"/>
</dbReference>
<feature type="transmembrane region" description="Helical" evidence="4">
    <location>
        <begin position="48"/>
        <end position="68"/>
    </location>
</feature>
<dbReference type="Gene3D" id="1.20.1250.20">
    <property type="entry name" value="MFS general substrate transporter like domains"/>
    <property type="match status" value="1"/>
</dbReference>
<keyword evidence="2" id="KW-0813">Transport</keyword>
<dbReference type="InterPro" id="IPR036259">
    <property type="entry name" value="MFS_trans_sf"/>
</dbReference>
<feature type="transmembrane region" description="Helical" evidence="4">
    <location>
        <begin position="16"/>
        <end position="36"/>
    </location>
</feature>
<dbReference type="GO" id="GO:0022857">
    <property type="term" value="F:transmembrane transporter activity"/>
    <property type="evidence" value="ECO:0007669"/>
    <property type="project" value="InterPro"/>
</dbReference>
<dbReference type="CDD" id="cd17324">
    <property type="entry name" value="MFS_NepI_like"/>
    <property type="match status" value="1"/>
</dbReference>